<dbReference type="AlphaFoldDB" id="A0A8H3WWZ7"/>
<proteinExistence type="predicted"/>
<dbReference type="GO" id="GO:0016301">
    <property type="term" value="F:kinase activity"/>
    <property type="evidence" value="ECO:0007669"/>
    <property type="project" value="UniProtKB-KW"/>
</dbReference>
<accession>A0A8H3WWZ7</accession>
<name>A0A8H3WWZ7_GIGMA</name>
<dbReference type="Gene3D" id="3.30.450.20">
    <property type="entry name" value="PAS domain"/>
    <property type="match status" value="1"/>
</dbReference>
<organism evidence="1 2">
    <name type="scientific">Gigaspora margarita</name>
    <dbReference type="NCBI Taxonomy" id="4874"/>
    <lineage>
        <taxon>Eukaryota</taxon>
        <taxon>Fungi</taxon>
        <taxon>Fungi incertae sedis</taxon>
        <taxon>Mucoromycota</taxon>
        <taxon>Glomeromycotina</taxon>
        <taxon>Glomeromycetes</taxon>
        <taxon>Diversisporales</taxon>
        <taxon>Gigasporaceae</taxon>
        <taxon>Gigaspora</taxon>
    </lineage>
</organism>
<protein>
    <submittedName>
        <fullName evidence="1">Protein-histidine kinase</fullName>
    </submittedName>
</protein>
<comment type="caution">
    <text evidence="1">The sequence shown here is derived from an EMBL/GenBank/DDBJ whole genome shotgun (WGS) entry which is preliminary data.</text>
</comment>
<dbReference type="InterPro" id="IPR035965">
    <property type="entry name" value="PAS-like_dom_sf"/>
</dbReference>
<dbReference type="Proteomes" id="UP000439903">
    <property type="component" value="Unassembled WGS sequence"/>
</dbReference>
<evidence type="ECO:0000313" key="1">
    <source>
        <dbReference type="EMBL" id="KAF0355102.1"/>
    </source>
</evidence>
<reference evidence="1 2" key="1">
    <citation type="journal article" date="2019" name="Environ. Microbiol.">
        <title>At the nexus of three kingdoms: the genome of the mycorrhizal fungus Gigaspora margarita provides insights into plant, endobacterial and fungal interactions.</title>
        <authorList>
            <person name="Venice F."/>
            <person name="Ghignone S."/>
            <person name="Salvioli di Fossalunga A."/>
            <person name="Amselem J."/>
            <person name="Novero M."/>
            <person name="Xianan X."/>
            <person name="Sedzielewska Toro K."/>
            <person name="Morin E."/>
            <person name="Lipzen A."/>
            <person name="Grigoriev I.V."/>
            <person name="Henrissat B."/>
            <person name="Martin F.M."/>
            <person name="Bonfante P."/>
        </authorList>
    </citation>
    <scope>NUCLEOTIDE SEQUENCE [LARGE SCALE GENOMIC DNA]</scope>
    <source>
        <strain evidence="1 2">BEG34</strain>
    </source>
</reference>
<keyword evidence="2" id="KW-1185">Reference proteome</keyword>
<dbReference type="EMBL" id="WTPW01003072">
    <property type="protein sequence ID" value="KAF0355102.1"/>
    <property type="molecule type" value="Genomic_DNA"/>
</dbReference>
<gene>
    <name evidence="1" type="ORF">F8M41_014927</name>
</gene>
<keyword evidence="1" id="KW-0808">Transferase</keyword>
<evidence type="ECO:0000313" key="2">
    <source>
        <dbReference type="Proteomes" id="UP000439903"/>
    </source>
</evidence>
<dbReference type="SUPFAM" id="SSF55785">
    <property type="entry name" value="PYP-like sensor domain (PAS domain)"/>
    <property type="match status" value="1"/>
</dbReference>
<dbReference type="OrthoDB" id="2446250at2759"/>
<sequence length="343" mass="39312">MSLPSTSINDTKSEKAKMISMVYNFDWSSTSLGPMDLWEPAVKTAMCMCLNSTFPASLFLGPSEWIFLYNDAFSEHIHHNHPYALGKPMRDVWPSTLCDIVIPHFEEVRTTGKGRFKKDEFYESPRDGYSEESYYTTSHTPIFKTDGTICAILDIVQETTQNVLNTRRLKLLNELGRRVSEIESLESVCHIMTDVLSNSIDISYALIYFVEHKLNTSLESLIARLISTTFDKNGKDGRHIPDYLPEIPETIYLAEDANKNYDTYIELKRDDETFSFLKCESWPIHLVIKEERHVKVLLKDESQAVLLPTKISLCRGQSLSAVLICGVNRLNVLNKKYLDFLQV</sequence>
<keyword evidence="1" id="KW-0418">Kinase</keyword>